<dbReference type="Gene3D" id="3.40.50.1820">
    <property type="entry name" value="alpha/beta hydrolase"/>
    <property type="match status" value="1"/>
</dbReference>
<protein>
    <submittedName>
        <fullName evidence="3">Alpha/beta fold hydrolase</fullName>
    </submittedName>
</protein>
<dbReference type="InterPro" id="IPR029058">
    <property type="entry name" value="AB_hydrolase_fold"/>
</dbReference>
<sequence>MADSHWSPSQVTVNRGDAGDLTFDVWTSGPDDGPVVLALHGFPQGAQSFREIAELLADRGIKTIAFDQRGYSPGARPEPTELYRDDILAEDAIAVARALGHQEVNLVGHDWGSHIAWVTAARYPDAVRTLTAVSVPHPAAYADAYKHDSDQAERAEYIKYFWKVGEAEEGLLADDGRRLREALDDVPPELIDYYVARLQEPGALTAALNYYRAMHPGSAKTPVVTVPTTYVWSDNDRALGRVGAEACEQYVDADYEFVVLEGISHWIPERAPEPLANAIASRIATP</sequence>
<reference evidence="3 4" key="1">
    <citation type="journal article" date="2018" name="Int. J. Syst. Evol. Microbiol.">
        <title>Epidermidibacterium keratini gen. nov., sp. nov., a member of the family Sporichthyaceae, isolated from keratin epidermis.</title>
        <authorList>
            <person name="Lee D.G."/>
            <person name="Trujillo M.E."/>
            <person name="Kang S."/>
            <person name="Nam J.J."/>
            <person name="Kim Y.J."/>
        </authorList>
    </citation>
    <scope>NUCLEOTIDE SEQUENCE [LARGE SCALE GENOMIC DNA]</scope>
    <source>
        <strain evidence="3 4">EPI-7</strain>
    </source>
</reference>
<dbReference type="InParanoid" id="A0A7L4YQT9"/>
<keyword evidence="4" id="KW-1185">Reference proteome</keyword>
<dbReference type="AlphaFoldDB" id="A0A7L4YQT9"/>
<keyword evidence="1 3" id="KW-0378">Hydrolase</keyword>
<dbReference type="GO" id="GO:0016787">
    <property type="term" value="F:hydrolase activity"/>
    <property type="evidence" value="ECO:0007669"/>
    <property type="project" value="UniProtKB-KW"/>
</dbReference>
<gene>
    <name evidence="3" type="ORF">EK0264_15750</name>
</gene>
<evidence type="ECO:0000313" key="4">
    <source>
        <dbReference type="Proteomes" id="UP000463857"/>
    </source>
</evidence>
<dbReference type="PANTHER" id="PTHR43329">
    <property type="entry name" value="EPOXIDE HYDROLASE"/>
    <property type="match status" value="1"/>
</dbReference>
<dbReference type="EMBL" id="CP047156">
    <property type="protein sequence ID" value="QHC01601.1"/>
    <property type="molecule type" value="Genomic_DNA"/>
</dbReference>
<feature type="domain" description="AB hydrolase-1" evidence="2">
    <location>
        <begin position="34"/>
        <end position="156"/>
    </location>
</feature>
<dbReference type="SUPFAM" id="SSF53474">
    <property type="entry name" value="alpha/beta-Hydrolases"/>
    <property type="match status" value="1"/>
</dbReference>
<dbReference type="RefSeq" id="WP_159546736.1">
    <property type="nucleotide sequence ID" value="NZ_CP047156.1"/>
</dbReference>
<dbReference type="PRINTS" id="PR00412">
    <property type="entry name" value="EPOXHYDRLASE"/>
</dbReference>
<evidence type="ECO:0000313" key="3">
    <source>
        <dbReference type="EMBL" id="QHC01601.1"/>
    </source>
</evidence>
<dbReference type="Pfam" id="PF00561">
    <property type="entry name" value="Abhydrolase_1"/>
    <property type="match status" value="1"/>
</dbReference>
<dbReference type="OrthoDB" id="2987348at2"/>
<evidence type="ECO:0000259" key="2">
    <source>
        <dbReference type="Pfam" id="PF00561"/>
    </source>
</evidence>
<dbReference type="InterPro" id="IPR000639">
    <property type="entry name" value="Epox_hydrolase-like"/>
</dbReference>
<dbReference type="Proteomes" id="UP000463857">
    <property type="component" value="Chromosome"/>
</dbReference>
<dbReference type="KEGG" id="eke:EK0264_15750"/>
<dbReference type="InterPro" id="IPR000073">
    <property type="entry name" value="AB_hydrolase_1"/>
</dbReference>
<accession>A0A7L4YQT9</accession>
<evidence type="ECO:0000256" key="1">
    <source>
        <dbReference type="ARBA" id="ARBA00022801"/>
    </source>
</evidence>
<organism evidence="3 4">
    <name type="scientific">Epidermidibacterium keratini</name>
    <dbReference type="NCBI Taxonomy" id="1891644"/>
    <lineage>
        <taxon>Bacteria</taxon>
        <taxon>Bacillati</taxon>
        <taxon>Actinomycetota</taxon>
        <taxon>Actinomycetes</taxon>
        <taxon>Sporichthyales</taxon>
        <taxon>Sporichthyaceae</taxon>
        <taxon>Epidermidibacterium</taxon>
    </lineage>
</organism>
<name>A0A7L4YQT9_9ACTN</name>
<proteinExistence type="predicted"/>